<proteinExistence type="inferred from homology"/>
<comment type="caution">
    <text evidence="9">The sequence shown here is derived from an EMBL/GenBank/DDBJ whole genome shotgun (WGS) entry which is preliminary data.</text>
</comment>
<evidence type="ECO:0000256" key="3">
    <source>
        <dbReference type="ARBA" id="ARBA00022475"/>
    </source>
</evidence>
<feature type="signal peptide" evidence="7">
    <location>
        <begin position="1"/>
        <end position="25"/>
    </location>
</feature>
<feature type="chain" id="PRO_5046630169" evidence="7">
    <location>
        <begin position="26"/>
        <end position="337"/>
    </location>
</feature>
<evidence type="ECO:0000313" key="10">
    <source>
        <dbReference type="Proteomes" id="UP001302274"/>
    </source>
</evidence>
<keyword evidence="5" id="KW-0472">Membrane</keyword>
<protein>
    <submittedName>
        <fullName evidence="9">BMP family ABC transporter substrate-binding protein</fullName>
    </submittedName>
</protein>
<accession>A0ABU5VTJ0</accession>
<evidence type="ECO:0000256" key="7">
    <source>
        <dbReference type="SAM" id="SignalP"/>
    </source>
</evidence>
<reference evidence="9 10" key="1">
    <citation type="submission" date="2023-11" db="EMBL/GenBank/DDBJ databases">
        <title>A Novel Polar Bacteriovorax (B. antarcticus) Isolated from the Biocrust in Antarctica.</title>
        <authorList>
            <person name="Mun W."/>
            <person name="Choi S.Y."/>
            <person name="Mitchell R.J."/>
        </authorList>
    </citation>
    <scope>NUCLEOTIDE SEQUENCE [LARGE SCALE GENOMIC DNA]</scope>
    <source>
        <strain evidence="9 10">PP10</strain>
    </source>
</reference>
<dbReference type="CDD" id="cd06354">
    <property type="entry name" value="PBP1_PrnA-like"/>
    <property type="match status" value="1"/>
</dbReference>
<keyword evidence="10" id="KW-1185">Reference proteome</keyword>
<dbReference type="Gene3D" id="3.40.50.2300">
    <property type="match status" value="2"/>
</dbReference>
<dbReference type="RefSeq" id="WP_323575302.1">
    <property type="nucleotide sequence ID" value="NZ_JAYGJQ010000001.1"/>
</dbReference>
<evidence type="ECO:0000256" key="6">
    <source>
        <dbReference type="ARBA" id="ARBA00023288"/>
    </source>
</evidence>
<evidence type="ECO:0000259" key="8">
    <source>
        <dbReference type="Pfam" id="PF02608"/>
    </source>
</evidence>
<dbReference type="InterPro" id="IPR050957">
    <property type="entry name" value="BMP_lipoprotein"/>
</dbReference>
<feature type="domain" description="ABC transporter substrate-binding protein PnrA-like" evidence="8">
    <location>
        <begin position="30"/>
        <end position="325"/>
    </location>
</feature>
<evidence type="ECO:0000256" key="5">
    <source>
        <dbReference type="ARBA" id="ARBA00023136"/>
    </source>
</evidence>
<keyword evidence="6" id="KW-0449">Lipoprotein</keyword>
<sequence>MRIKNVLFSLVLLCVSAIVPATSSAAPLKVGMVTDVGGVNDQSFNQSAWEGLTKVKKELGIKTSYQESKQDADYPANLETLLDAKNDLIWGIGFKMADAILIAAKQNPKQKYAIIDYSFGAKTPKNVVGVMFKAEEGAFLAGYIAAKMSKTGTLGFIGGMSVPIIHSFQYGFKAGAKYANKKINILEQHAESFTDAAKGKAIANQMIGKGADVIFHAAGAVGDGVIEAVKEKDKMAVGVDRDQNYLAPKNVITSSMKRVDNAVFNVVSDLSKGVFKGGTTVEYGLKDGAVDIAPTTTKMIPSILLEDVAKIKKEIIAGKIKIPSTSSAYAAYIKTVK</sequence>
<name>A0ABU5VTJ0_9BACT</name>
<evidence type="ECO:0000256" key="4">
    <source>
        <dbReference type="ARBA" id="ARBA00022729"/>
    </source>
</evidence>
<evidence type="ECO:0000313" key="9">
    <source>
        <dbReference type="EMBL" id="MEA9355679.1"/>
    </source>
</evidence>
<dbReference type="PANTHER" id="PTHR34296">
    <property type="entry name" value="TRANSCRIPTIONAL ACTIVATOR PROTEIN MED"/>
    <property type="match status" value="1"/>
</dbReference>
<dbReference type="Pfam" id="PF02608">
    <property type="entry name" value="Bmp"/>
    <property type="match status" value="1"/>
</dbReference>
<organism evidence="9 10">
    <name type="scientific">Bacteriovorax antarcticus</name>
    <dbReference type="NCBI Taxonomy" id="3088717"/>
    <lineage>
        <taxon>Bacteria</taxon>
        <taxon>Pseudomonadati</taxon>
        <taxon>Bdellovibrionota</taxon>
        <taxon>Bacteriovoracia</taxon>
        <taxon>Bacteriovoracales</taxon>
        <taxon>Bacteriovoracaceae</taxon>
        <taxon>Bacteriovorax</taxon>
    </lineage>
</organism>
<dbReference type="EMBL" id="JAYGJQ010000001">
    <property type="protein sequence ID" value="MEA9355679.1"/>
    <property type="molecule type" value="Genomic_DNA"/>
</dbReference>
<keyword evidence="4 7" id="KW-0732">Signal</keyword>
<gene>
    <name evidence="9" type="ORF">SHI21_05690</name>
</gene>
<comment type="subcellular location">
    <subcellularLocation>
        <location evidence="1">Cell membrane</location>
        <topology evidence="1">Lipid-anchor</topology>
    </subcellularLocation>
</comment>
<comment type="similarity">
    <text evidence="2">Belongs to the BMP lipoprotein family.</text>
</comment>
<evidence type="ECO:0000256" key="2">
    <source>
        <dbReference type="ARBA" id="ARBA00008610"/>
    </source>
</evidence>
<dbReference type="PANTHER" id="PTHR34296:SF2">
    <property type="entry name" value="ABC TRANSPORTER GUANOSINE-BINDING PROTEIN NUPN"/>
    <property type="match status" value="1"/>
</dbReference>
<keyword evidence="3" id="KW-1003">Cell membrane</keyword>
<dbReference type="SUPFAM" id="SSF53822">
    <property type="entry name" value="Periplasmic binding protein-like I"/>
    <property type="match status" value="1"/>
</dbReference>
<dbReference type="Proteomes" id="UP001302274">
    <property type="component" value="Unassembled WGS sequence"/>
</dbReference>
<dbReference type="InterPro" id="IPR028082">
    <property type="entry name" value="Peripla_BP_I"/>
</dbReference>
<evidence type="ECO:0000256" key="1">
    <source>
        <dbReference type="ARBA" id="ARBA00004193"/>
    </source>
</evidence>
<dbReference type="InterPro" id="IPR003760">
    <property type="entry name" value="PnrA-like"/>
</dbReference>